<dbReference type="RefSeq" id="WP_232416509.1">
    <property type="nucleotide sequence ID" value="NZ_CP101990.1"/>
</dbReference>
<evidence type="ECO:0000313" key="2">
    <source>
        <dbReference type="EMBL" id="UUI69951.1"/>
    </source>
</evidence>
<organism evidence="2 3">
    <name type="scientific">Aeromicrobium duanguangcaii</name>
    <dbReference type="NCBI Taxonomy" id="2968086"/>
    <lineage>
        <taxon>Bacteria</taxon>
        <taxon>Bacillati</taxon>
        <taxon>Actinomycetota</taxon>
        <taxon>Actinomycetes</taxon>
        <taxon>Propionibacteriales</taxon>
        <taxon>Nocardioidaceae</taxon>
        <taxon>Aeromicrobium</taxon>
    </lineage>
</organism>
<keyword evidence="1" id="KW-0812">Transmembrane</keyword>
<proteinExistence type="predicted"/>
<accession>A0ABY5KLJ8</accession>
<sequence length="281" mass="29422">MATSRVLTGLSRTVPSGVGLGVCVALNYVVAYAILESRYGSVFFMSDDERSSIVWVPLLVGMAVGRVQSLSFGFRVAASASVLSVVLSLAFLMILGLLLGTLILCAVGAAAGWAVAWALARMTSRFVPGSRLLLVAVVVASPVSVVVSKATAAGDEDFARVHTTSDGPAVLIRLGGDAYQHSVTGRLADVDGCLGIVDAAPVPVRGRDPRSLIEAAESGRAVVIWPPGTTVGSDPYTVYSEGRTYQLGDHVTVGGWWIQLDEDDPFYSQTPEACLTNAFIS</sequence>
<feature type="transmembrane region" description="Helical" evidence="1">
    <location>
        <begin position="14"/>
        <end position="35"/>
    </location>
</feature>
<gene>
    <name evidence="2" type="ORF">NP095_07610</name>
</gene>
<feature type="transmembrane region" description="Helical" evidence="1">
    <location>
        <begin position="132"/>
        <end position="152"/>
    </location>
</feature>
<dbReference type="EMBL" id="CP101990">
    <property type="protein sequence ID" value="UUI69951.1"/>
    <property type="molecule type" value="Genomic_DNA"/>
</dbReference>
<dbReference type="Proteomes" id="UP001315860">
    <property type="component" value="Chromosome"/>
</dbReference>
<keyword evidence="3" id="KW-1185">Reference proteome</keyword>
<keyword evidence="1" id="KW-1133">Transmembrane helix</keyword>
<evidence type="ECO:0000256" key="1">
    <source>
        <dbReference type="SAM" id="Phobius"/>
    </source>
</evidence>
<feature type="transmembrane region" description="Helical" evidence="1">
    <location>
        <begin position="72"/>
        <end position="95"/>
    </location>
</feature>
<evidence type="ECO:0000313" key="3">
    <source>
        <dbReference type="Proteomes" id="UP001315860"/>
    </source>
</evidence>
<keyword evidence="1" id="KW-0472">Membrane</keyword>
<reference evidence="2 3" key="1">
    <citation type="submission" date="2022-07" db="EMBL/GenBank/DDBJ databases">
        <title>Novel species in genus Aeromicrobium.</title>
        <authorList>
            <person name="Ye L."/>
        </authorList>
    </citation>
    <scope>NUCLEOTIDE SEQUENCE [LARGE SCALE GENOMIC DNA]</scope>
    <source>
        <strain evidence="3">zg-Y50</strain>
    </source>
</reference>
<name>A0ABY5KLJ8_9ACTN</name>
<feature type="transmembrane region" description="Helical" evidence="1">
    <location>
        <begin position="101"/>
        <end position="120"/>
    </location>
</feature>
<protein>
    <submittedName>
        <fullName evidence="2">Uncharacterized protein</fullName>
    </submittedName>
</protein>